<organism evidence="1 2">
    <name type="scientific">Proteiniborus ethanoligenes</name>
    <dbReference type="NCBI Taxonomy" id="415015"/>
    <lineage>
        <taxon>Bacteria</taxon>
        <taxon>Bacillati</taxon>
        <taxon>Bacillota</taxon>
        <taxon>Clostridia</taxon>
        <taxon>Eubacteriales</taxon>
        <taxon>Proteiniborus</taxon>
    </lineage>
</organism>
<protein>
    <recommendedName>
        <fullName evidence="3">WYL domain-containing protein</fullName>
    </recommendedName>
</protein>
<accession>A0A1H3MMJ9</accession>
<evidence type="ECO:0008006" key="3">
    <source>
        <dbReference type="Google" id="ProtNLM"/>
    </source>
</evidence>
<dbReference type="OrthoDB" id="2112405at2"/>
<evidence type="ECO:0000313" key="1">
    <source>
        <dbReference type="EMBL" id="SDY77405.1"/>
    </source>
</evidence>
<dbReference type="Proteomes" id="UP000198625">
    <property type="component" value="Unassembled WGS sequence"/>
</dbReference>
<dbReference type="RefSeq" id="WP_091727707.1">
    <property type="nucleotide sequence ID" value="NZ_FNQE01000007.1"/>
</dbReference>
<gene>
    <name evidence="1" type="ORF">SAMN05660462_00862</name>
</gene>
<proteinExistence type="predicted"/>
<name>A0A1H3MMJ9_9FIRM</name>
<dbReference type="AlphaFoldDB" id="A0A1H3MMJ9"/>
<evidence type="ECO:0000313" key="2">
    <source>
        <dbReference type="Proteomes" id="UP000198625"/>
    </source>
</evidence>
<dbReference type="EMBL" id="FNQE01000007">
    <property type="protein sequence ID" value="SDY77405.1"/>
    <property type="molecule type" value="Genomic_DNA"/>
</dbReference>
<dbReference type="STRING" id="415015.SAMN05660462_00862"/>
<reference evidence="1 2" key="1">
    <citation type="submission" date="2016-10" db="EMBL/GenBank/DDBJ databases">
        <authorList>
            <person name="de Groot N.N."/>
        </authorList>
    </citation>
    <scope>NUCLEOTIDE SEQUENCE [LARGE SCALE GENOMIC DNA]</scope>
    <source>
        <strain evidence="1 2">DSM 21650</strain>
    </source>
</reference>
<keyword evidence="2" id="KW-1185">Reference proteome</keyword>
<sequence>MIDNVINYSLEKHKPIDIIYMKGMDITQRRIKVFKIDNNIIKAIDLEKGAIRNFKKDSILSAMQVKFFNYSDISTRNIKRRNLQLESHN</sequence>